<dbReference type="AlphaFoldDB" id="A0A7W6DGA9"/>
<proteinExistence type="predicted"/>
<reference evidence="1 2" key="1">
    <citation type="submission" date="2020-08" db="EMBL/GenBank/DDBJ databases">
        <title>Genomic Encyclopedia of Type Strains, Phase IV (KMG-IV): sequencing the most valuable type-strain genomes for metagenomic binning, comparative biology and taxonomic classification.</title>
        <authorList>
            <person name="Goeker M."/>
        </authorList>
    </citation>
    <scope>NUCLEOTIDE SEQUENCE [LARGE SCALE GENOMIC DNA]</scope>
    <source>
        <strain evidence="1 2">DSM 100211</strain>
    </source>
</reference>
<keyword evidence="2" id="KW-1185">Reference proteome</keyword>
<sequence length="129" mass="13895">MHLYNCKVRLSGSLYNEVPKSQISAAEIIVLRTIHGADSVADIVPAGEAKMSSIQLRGELTLMYGKALRTIDEIRSINGIFGVAGELPEHLPGFAPEKKGKAKAEPKPVIDEADLADDDEIARLAEGLE</sequence>
<dbReference type="EMBL" id="JACIEE010000015">
    <property type="protein sequence ID" value="MBB3980097.1"/>
    <property type="molecule type" value="Genomic_DNA"/>
</dbReference>
<accession>A0A7W6DGA9</accession>
<gene>
    <name evidence="1" type="ORF">GGQ64_005344</name>
</gene>
<organism evidence="1 2">
    <name type="scientific">Mycoplana azooxidifex</name>
    <dbReference type="NCBI Taxonomy" id="1636188"/>
    <lineage>
        <taxon>Bacteria</taxon>
        <taxon>Pseudomonadati</taxon>
        <taxon>Pseudomonadota</taxon>
        <taxon>Alphaproteobacteria</taxon>
        <taxon>Hyphomicrobiales</taxon>
        <taxon>Rhizobiaceae</taxon>
        <taxon>Mycoplana</taxon>
    </lineage>
</organism>
<name>A0A7W6DGA9_9HYPH</name>
<dbReference type="Proteomes" id="UP000574761">
    <property type="component" value="Unassembled WGS sequence"/>
</dbReference>
<evidence type="ECO:0000313" key="1">
    <source>
        <dbReference type="EMBL" id="MBB3980097.1"/>
    </source>
</evidence>
<protein>
    <submittedName>
        <fullName evidence="1">Uncharacterized protein</fullName>
    </submittedName>
</protein>
<dbReference type="RefSeq" id="WP_183808250.1">
    <property type="nucleotide sequence ID" value="NZ_JACIEE010000015.1"/>
</dbReference>
<evidence type="ECO:0000313" key="2">
    <source>
        <dbReference type="Proteomes" id="UP000574761"/>
    </source>
</evidence>
<comment type="caution">
    <text evidence="1">The sequence shown here is derived from an EMBL/GenBank/DDBJ whole genome shotgun (WGS) entry which is preliminary data.</text>
</comment>